<dbReference type="Proteomes" id="UP000807353">
    <property type="component" value="Unassembled WGS sequence"/>
</dbReference>
<evidence type="ECO:0000256" key="1">
    <source>
        <dbReference type="SAM" id="MobiDB-lite"/>
    </source>
</evidence>
<dbReference type="EMBL" id="MU150335">
    <property type="protein sequence ID" value="KAF9458616.1"/>
    <property type="molecule type" value="Genomic_DNA"/>
</dbReference>
<keyword evidence="4" id="KW-1185">Reference proteome</keyword>
<feature type="region of interest" description="Disordered" evidence="1">
    <location>
        <begin position="243"/>
        <end position="264"/>
    </location>
</feature>
<protein>
    <submittedName>
        <fullName evidence="3">Uncharacterized protein</fullName>
    </submittedName>
</protein>
<feature type="transmembrane region" description="Helical" evidence="2">
    <location>
        <begin position="152"/>
        <end position="175"/>
    </location>
</feature>
<evidence type="ECO:0000313" key="3">
    <source>
        <dbReference type="EMBL" id="KAF9458616.1"/>
    </source>
</evidence>
<feature type="compositionally biased region" description="Low complexity" evidence="1">
    <location>
        <begin position="57"/>
        <end position="70"/>
    </location>
</feature>
<feature type="compositionally biased region" description="Polar residues" evidence="1">
    <location>
        <begin position="252"/>
        <end position="264"/>
    </location>
</feature>
<evidence type="ECO:0000313" key="4">
    <source>
        <dbReference type="Proteomes" id="UP000807353"/>
    </source>
</evidence>
<keyword evidence="2" id="KW-0472">Membrane</keyword>
<feature type="compositionally biased region" description="Low complexity" evidence="1">
    <location>
        <begin position="90"/>
        <end position="106"/>
    </location>
</feature>
<dbReference type="AlphaFoldDB" id="A0A9P6CAN1"/>
<accession>A0A9P6CAN1</accession>
<evidence type="ECO:0000256" key="2">
    <source>
        <dbReference type="SAM" id="Phobius"/>
    </source>
</evidence>
<feature type="compositionally biased region" description="Polar residues" evidence="1">
    <location>
        <begin position="45"/>
        <end position="56"/>
    </location>
</feature>
<sequence length="264" mass="28281">MHEEPFSAHPRRGLGGEVLSIFSEIIEPFINTPFPQTNHLSSQILSETPSTTPENISFTASSTASPMTSSEHPISTEAPPSATAGQKLKATASSTTSQPTQSRTPTSTLIDLHSASVSALTSQGPTTTVSSPMTTTPNLDNRPLSFFQKKGAVAGVFSALGCVLIALFLIIILLLRRRHRTKRLQDGDEDMKNLNVRENSLSTVGEAPLTSVAPLAPMFLQGTMSTMWDSDPGSHLMHHIPPPPAYTESSRRPTVSTAHELGTQ</sequence>
<proteinExistence type="predicted"/>
<name>A0A9P6CAN1_9AGAR</name>
<gene>
    <name evidence="3" type="ORF">BDZ94DRAFT_1313114</name>
</gene>
<keyword evidence="2" id="KW-1133">Transmembrane helix</keyword>
<comment type="caution">
    <text evidence="3">The sequence shown here is derived from an EMBL/GenBank/DDBJ whole genome shotgun (WGS) entry which is preliminary data.</text>
</comment>
<keyword evidence="2" id="KW-0812">Transmembrane</keyword>
<feature type="region of interest" description="Disordered" evidence="1">
    <location>
        <begin position="45"/>
        <end position="106"/>
    </location>
</feature>
<organism evidence="3 4">
    <name type="scientific">Collybia nuda</name>
    <dbReference type="NCBI Taxonomy" id="64659"/>
    <lineage>
        <taxon>Eukaryota</taxon>
        <taxon>Fungi</taxon>
        <taxon>Dikarya</taxon>
        <taxon>Basidiomycota</taxon>
        <taxon>Agaricomycotina</taxon>
        <taxon>Agaricomycetes</taxon>
        <taxon>Agaricomycetidae</taxon>
        <taxon>Agaricales</taxon>
        <taxon>Tricholomatineae</taxon>
        <taxon>Clitocybaceae</taxon>
        <taxon>Collybia</taxon>
    </lineage>
</organism>
<reference evidence="3" key="1">
    <citation type="submission" date="2020-11" db="EMBL/GenBank/DDBJ databases">
        <authorList>
            <consortium name="DOE Joint Genome Institute"/>
            <person name="Ahrendt S."/>
            <person name="Riley R."/>
            <person name="Andreopoulos W."/>
            <person name="Labutti K."/>
            <person name="Pangilinan J."/>
            <person name="Ruiz-Duenas F.J."/>
            <person name="Barrasa J.M."/>
            <person name="Sanchez-Garcia M."/>
            <person name="Camarero S."/>
            <person name="Miyauchi S."/>
            <person name="Serrano A."/>
            <person name="Linde D."/>
            <person name="Babiker R."/>
            <person name="Drula E."/>
            <person name="Ayuso-Fernandez I."/>
            <person name="Pacheco R."/>
            <person name="Padilla G."/>
            <person name="Ferreira P."/>
            <person name="Barriuso J."/>
            <person name="Kellner H."/>
            <person name="Castanera R."/>
            <person name="Alfaro M."/>
            <person name="Ramirez L."/>
            <person name="Pisabarro A.G."/>
            <person name="Kuo A."/>
            <person name="Tritt A."/>
            <person name="Lipzen A."/>
            <person name="He G."/>
            <person name="Yan M."/>
            <person name="Ng V."/>
            <person name="Cullen D."/>
            <person name="Martin F."/>
            <person name="Rosso M.-N."/>
            <person name="Henrissat B."/>
            <person name="Hibbett D."/>
            <person name="Martinez A.T."/>
            <person name="Grigoriev I.V."/>
        </authorList>
    </citation>
    <scope>NUCLEOTIDE SEQUENCE</scope>
    <source>
        <strain evidence="3">CBS 247.69</strain>
    </source>
</reference>